<comment type="caution">
    <text evidence="2">The sequence shown here is derived from an EMBL/GenBank/DDBJ whole genome shotgun (WGS) entry which is preliminary data.</text>
</comment>
<dbReference type="Pfam" id="PF15858">
    <property type="entry name" value="LCE6A"/>
    <property type="match status" value="1"/>
</dbReference>
<evidence type="ECO:0000313" key="3">
    <source>
        <dbReference type="Proteomes" id="UP000326458"/>
    </source>
</evidence>
<gene>
    <name evidence="2" type="ORF">FD754_004576</name>
</gene>
<accession>A0A5N3WF78</accession>
<dbReference type="EMBL" id="VCEA01000001">
    <property type="protein sequence ID" value="KAB0360420.1"/>
    <property type="molecule type" value="Genomic_DNA"/>
</dbReference>
<dbReference type="InterPro" id="IPR031716">
    <property type="entry name" value="LCE6A"/>
</dbReference>
<keyword evidence="3" id="KW-1185">Reference proteome</keyword>
<proteinExistence type="predicted"/>
<evidence type="ECO:0000313" key="2">
    <source>
        <dbReference type="EMBL" id="KAB0360420.1"/>
    </source>
</evidence>
<feature type="compositionally biased region" description="Pro residues" evidence="1">
    <location>
        <begin position="17"/>
        <end position="26"/>
    </location>
</feature>
<feature type="region of interest" description="Disordered" evidence="1">
    <location>
        <begin position="1"/>
        <end position="79"/>
    </location>
</feature>
<dbReference type="AlphaFoldDB" id="A0A5N3WF78"/>
<name>A0A5N3WF78_MUNMU</name>
<sequence>MSQQNQQNQGSLSALRFPPPQRPSPVPVSCSAPCPPYTGHCGSGSQRPQDQSPAGSWRALRKPRCLRGGTTHHIKEEEC</sequence>
<feature type="compositionally biased region" description="Polar residues" evidence="1">
    <location>
        <begin position="43"/>
        <end position="54"/>
    </location>
</feature>
<protein>
    <submittedName>
        <fullName evidence="2">Uncharacterized protein</fullName>
    </submittedName>
</protein>
<evidence type="ECO:0000256" key="1">
    <source>
        <dbReference type="SAM" id="MobiDB-lite"/>
    </source>
</evidence>
<dbReference type="Proteomes" id="UP000326458">
    <property type="component" value="Unassembled WGS sequence"/>
</dbReference>
<organism evidence="2 3">
    <name type="scientific">Muntiacus muntjak</name>
    <name type="common">Barking deer</name>
    <name type="synonym">Indian muntjac</name>
    <dbReference type="NCBI Taxonomy" id="9888"/>
    <lineage>
        <taxon>Eukaryota</taxon>
        <taxon>Metazoa</taxon>
        <taxon>Chordata</taxon>
        <taxon>Craniata</taxon>
        <taxon>Vertebrata</taxon>
        <taxon>Euteleostomi</taxon>
        <taxon>Mammalia</taxon>
        <taxon>Eutheria</taxon>
        <taxon>Laurasiatheria</taxon>
        <taxon>Artiodactyla</taxon>
        <taxon>Ruminantia</taxon>
        <taxon>Pecora</taxon>
        <taxon>Cervidae</taxon>
        <taxon>Muntiacinae</taxon>
        <taxon>Muntiacus</taxon>
    </lineage>
</organism>
<reference evidence="2 3" key="1">
    <citation type="submission" date="2019-06" db="EMBL/GenBank/DDBJ databases">
        <title>Discovery of a novel chromosome fission-fusion reversal in muntjac.</title>
        <authorList>
            <person name="Mudd A.B."/>
            <person name="Bredeson J.V."/>
            <person name="Baum R."/>
            <person name="Hockemeyer D."/>
            <person name="Rokhsar D.S."/>
        </authorList>
    </citation>
    <scope>NUCLEOTIDE SEQUENCE [LARGE SCALE GENOMIC DNA]</scope>
    <source>
        <strain evidence="2">UTSW_UCB_Mm</strain>
        <tissue evidence="2">Fibroblast cell line</tissue>
    </source>
</reference>